<dbReference type="SUPFAM" id="SSF53335">
    <property type="entry name" value="S-adenosyl-L-methionine-dependent methyltransferases"/>
    <property type="match status" value="1"/>
</dbReference>
<reference evidence="1 2" key="1">
    <citation type="journal article" date="2019" name="Appl. Environ. Microbiol.">
        <title>Population genetics and characterization of Campylobacter jejuni isolates in western jackdaws and game birds in Finland.</title>
        <authorList>
            <person name="Kovanen S."/>
            <person name="Rossi M."/>
            <person name="Pohja-Mykra M."/>
            <person name="Nieminen T."/>
            <person name="Raunio-Saarnisto M."/>
            <person name="Sauvala M."/>
            <person name="Fredriksson-Ahomaa M."/>
            <person name="Hanninen M.L."/>
            <person name="Kivisto R."/>
        </authorList>
    </citation>
    <scope>NUCLEOTIDE SEQUENCE [LARGE SCALE GENOMIC DNA]</scope>
    <source>
        <strain evidence="1 2">CB296</strain>
    </source>
</reference>
<evidence type="ECO:0000313" key="2">
    <source>
        <dbReference type="Proteomes" id="UP000287237"/>
    </source>
</evidence>
<dbReference type="AlphaFoldDB" id="A0A1E7NLH1"/>
<accession>A0A1E7NLH1</accession>
<dbReference type="InterPro" id="IPR029063">
    <property type="entry name" value="SAM-dependent_MTases_sf"/>
</dbReference>
<keyword evidence="1" id="KW-0808">Transferase</keyword>
<dbReference type="RefSeq" id="WP_070242857.1">
    <property type="nucleotide sequence ID" value="NZ_JASUQX010000002.1"/>
</dbReference>
<keyword evidence="1" id="KW-0489">Methyltransferase</keyword>
<dbReference type="EMBL" id="PRCK01000001">
    <property type="protein sequence ID" value="RTJ97051.1"/>
    <property type="molecule type" value="Genomic_DNA"/>
</dbReference>
<sequence>MKENIEKLFQAIAQKNPIHSKYLKKIEFSQEDEEEFDKLISYYIQDGISIEEQCDCYLLILNDTLEETKFFIENGTYRYSSFDEVKDKVYFNESYMKQYMIGLALSSFVWIAHIKVRKYFSQYLKNFTPKTTYFEIGPGHGEYFARAVKSGKFSAFYGLDISPTSCELTQNMVKQQVGELISKCDFLCQDFFTYDFDKKADLIVIGEVLEHVEKPLEFLKRSKELLSDGGEIFTTIPINAPAIDHIYLFSHPDEVKDLIEKSDLKLKTYEYFMANDYSLEKALKFKNAITMAVVLNA</sequence>
<dbReference type="Proteomes" id="UP000287237">
    <property type="component" value="Unassembled WGS sequence"/>
</dbReference>
<dbReference type="GO" id="GO:0008168">
    <property type="term" value="F:methyltransferase activity"/>
    <property type="evidence" value="ECO:0007669"/>
    <property type="project" value="UniProtKB-KW"/>
</dbReference>
<dbReference type="InterPro" id="IPR013217">
    <property type="entry name" value="Methyltransf_12"/>
</dbReference>
<proteinExistence type="predicted"/>
<dbReference type="PANTHER" id="PTHR43861">
    <property type="entry name" value="TRANS-ACONITATE 2-METHYLTRANSFERASE-RELATED"/>
    <property type="match status" value="1"/>
</dbReference>
<gene>
    <name evidence="1" type="ORF">C3H42_02320</name>
</gene>
<dbReference type="Pfam" id="PF08242">
    <property type="entry name" value="Methyltransf_12"/>
    <property type="match status" value="1"/>
</dbReference>
<protein>
    <submittedName>
        <fullName evidence="1">Class I SAM-dependent methyltransferase</fullName>
    </submittedName>
</protein>
<evidence type="ECO:0000313" key="1">
    <source>
        <dbReference type="EMBL" id="RTJ97051.1"/>
    </source>
</evidence>
<dbReference type="Gene3D" id="3.40.50.150">
    <property type="entry name" value="Vaccinia Virus protein VP39"/>
    <property type="match status" value="1"/>
</dbReference>
<comment type="caution">
    <text evidence="1">The sequence shown here is derived from an EMBL/GenBank/DDBJ whole genome shotgun (WGS) entry which is preliminary data.</text>
</comment>
<dbReference type="PANTHER" id="PTHR43861:SF6">
    <property type="entry name" value="METHYLTRANSFERASE TYPE 11"/>
    <property type="match status" value="1"/>
</dbReference>
<dbReference type="CDD" id="cd02440">
    <property type="entry name" value="AdoMet_MTases"/>
    <property type="match status" value="1"/>
</dbReference>
<name>A0A1E7NLH1_CAMJU</name>
<organism evidence="1 2">
    <name type="scientific">Campylobacter jejuni</name>
    <dbReference type="NCBI Taxonomy" id="197"/>
    <lineage>
        <taxon>Bacteria</taxon>
        <taxon>Pseudomonadati</taxon>
        <taxon>Campylobacterota</taxon>
        <taxon>Epsilonproteobacteria</taxon>
        <taxon>Campylobacterales</taxon>
        <taxon>Campylobacteraceae</taxon>
        <taxon>Campylobacter</taxon>
    </lineage>
</organism>
<dbReference type="GO" id="GO:0032259">
    <property type="term" value="P:methylation"/>
    <property type="evidence" value="ECO:0007669"/>
    <property type="project" value="UniProtKB-KW"/>
</dbReference>